<dbReference type="SMART" id="SM00479">
    <property type="entry name" value="EXOIII"/>
    <property type="match status" value="1"/>
</dbReference>
<comment type="caution">
    <text evidence="5">The sequence shown here is derived from an EMBL/GenBank/DDBJ whole genome shotgun (WGS) entry which is preliminary data.</text>
</comment>
<dbReference type="EMBL" id="JAGSOW010000002">
    <property type="protein sequence ID" value="MDC3735229.1"/>
    <property type="molecule type" value="Genomic_DNA"/>
</dbReference>
<dbReference type="Gene3D" id="3.30.420.10">
    <property type="entry name" value="Ribonuclease H-like superfamily/Ribonuclease H"/>
    <property type="match status" value="1"/>
</dbReference>
<evidence type="ECO:0000256" key="3">
    <source>
        <dbReference type="ARBA" id="ARBA00022839"/>
    </source>
</evidence>
<accession>A0AB35JJZ9</accession>
<dbReference type="InterPro" id="IPR051274">
    <property type="entry name" value="3-5_Exoribonuclease"/>
</dbReference>
<dbReference type="Pfam" id="PF00929">
    <property type="entry name" value="RNase_T"/>
    <property type="match status" value="1"/>
</dbReference>
<dbReference type="GO" id="GO:0000175">
    <property type="term" value="F:3'-5'-RNA exonuclease activity"/>
    <property type="evidence" value="ECO:0007669"/>
    <property type="project" value="InterPro"/>
</dbReference>
<reference evidence="5" key="1">
    <citation type="submission" date="2021-04" db="EMBL/GenBank/DDBJ databases">
        <title>Genome Sequence and Comparative Genome Analysis of Pseudomonas syringae pv. syringae strains EC33 and LMG5496 isolated from Citrus plants from Tunisia and Greece.</title>
        <authorList>
            <person name="Abdellatif E."/>
            <person name="Baeyen S."/>
        </authorList>
    </citation>
    <scope>NUCLEOTIDE SEQUENCE</scope>
    <source>
        <strain evidence="5">LMG 5496</strain>
    </source>
</reference>
<dbReference type="InterPro" id="IPR013520">
    <property type="entry name" value="Ribonucl_H"/>
</dbReference>
<keyword evidence="2" id="KW-0378">Hydrolase</keyword>
<sequence length="205" mass="23096">MSNQQPQNIQLSLSHYRYLYCVDLEATCDDLMPGEPSRGLVVTPEEMETIELGLVVIDQGERRIVDSFQSFVRPRLHPRLTPFCKQLTTIEQCEIDTAPRFVDAMQRLNDFANGYAGAAWLSWGKYDAAQIRRDGAINQTSSLLETIPHFNVKDWFEHMLGERPGGLKPTVEQLGLAWAGTYHRGIDDAKNVAAVVLHLLGQRAV</sequence>
<evidence type="ECO:0000256" key="1">
    <source>
        <dbReference type="ARBA" id="ARBA00022722"/>
    </source>
</evidence>
<feature type="domain" description="Exonuclease" evidence="4">
    <location>
        <begin position="18"/>
        <end position="205"/>
    </location>
</feature>
<dbReference type="InterPro" id="IPR012337">
    <property type="entry name" value="RNaseH-like_sf"/>
</dbReference>
<dbReference type="AlphaFoldDB" id="A0AB35JJZ9"/>
<protein>
    <submittedName>
        <fullName evidence="5">Exonuclease domain-containing protein</fullName>
    </submittedName>
</protein>
<dbReference type="GO" id="GO:0006259">
    <property type="term" value="P:DNA metabolic process"/>
    <property type="evidence" value="ECO:0007669"/>
    <property type="project" value="UniProtKB-ARBA"/>
</dbReference>
<organism evidence="5 6">
    <name type="scientific">Pseudomonas syringae pv. syringae</name>
    <dbReference type="NCBI Taxonomy" id="321"/>
    <lineage>
        <taxon>Bacteria</taxon>
        <taxon>Pseudomonadati</taxon>
        <taxon>Pseudomonadota</taxon>
        <taxon>Gammaproteobacteria</taxon>
        <taxon>Pseudomonadales</taxon>
        <taxon>Pseudomonadaceae</taxon>
        <taxon>Pseudomonas</taxon>
        <taxon>Pseudomonas syringae</taxon>
    </lineage>
</organism>
<dbReference type="GO" id="GO:0003676">
    <property type="term" value="F:nucleic acid binding"/>
    <property type="evidence" value="ECO:0007669"/>
    <property type="project" value="InterPro"/>
</dbReference>
<keyword evidence="1" id="KW-0540">Nuclease</keyword>
<evidence type="ECO:0000256" key="2">
    <source>
        <dbReference type="ARBA" id="ARBA00022801"/>
    </source>
</evidence>
<evidence type="ECO:0000259" key="4">
    <source>
        <dbReference type="SMART" id="SM00479"/>
    </source>
</evidence>
<name>A0AB35JJZ9_PSESY</name>
<dbReference type="RefSeq" id="WP_272233675.1">
    <property type="nucleotide sequence ID" value="NZ_JAGSOW010000002.1"/>
</dbReference>
<evidence type="ECO:0000313" key="6">
    <source>
        <dbReference type="Proteomes" id="UP001220207"/>
    </source>
</evidence>
<dbReference type="SUPFAM" id="SSF53098">
    <property type="entry name" value="Ribonuclease H-like"/>
    <property type="match status" value="1"/>
</dbReference>
<dbReference type="CDD" id="cd06133">
    <property type="entry name" value="ERI-1_3'hExo_like"/>
    <property type="match status" value="1"/>
</dbReference>
<dbReference type="Proteomes" id="UP001220207">
    <property type="component" value="Unassembled WGS sequence"/>
</dbReference>
<proteinExistence type="predicted"/>
<gene>
    <name evidence="5" type="ORF">KDL27_05425</name>
</gene>
<evidence type="ECO:0000313" key="5">
    <source>
        <dbReference type="EMBL" id="MDC3735229.1"/>
    </source>
</evidence>
<dbReference type="InterPro" id="IPR036397">
    <property type="entry name" value="RNaseH_sf"/>
</dbReference>
<dbReference type="InterPro" id="IPR047201">
    <property type="entry name" value="ERI-1_3'hExo-like"/>
</dbReference>
<dbReference type="PANTHER" id="PTHR23044:SF61">
    <property type="entry name" value="3'-5' EXORIBONUCLEASE 1-RELATED"/>
    <property type="match status" value="1"/>
</dbReference>
<keyword evidence="3 5" id="KW-0269">Exonuclease</keyword>
<dbReference type="PANTHER" id="PTHR23044">
    <property type="entry name" value="3'-5' EXONUCLEASE ERI1-RELATED"/>
    <property type="match status" value="1"/>
</dbReference>